<dbReference type="SUPFAM" id="SSF51120">
    <property type="entry name" value="beta-Roll"/>
    <property type="match status" value="1"/>
</dbReference>
<evidence type="ECO:0000259" key="1">
    <source>
        <dbReference type="Pfam" id="PF13946"/>
    </source>
</evidence>
<organism evidence="2 3">
    <name type="scientific">Undibacterium danionis</name>
    <dbReference type="NCBI Taxonomy" id="1812100"/>
    <lineage>
        <taxon>Bacteria</taxon>
        <taxon>Pseudomonadati</taxon>
        <taxon>Pseudomonadota</taxon>
        <taxon>Betaproteobacteria</taxon>
        <taxon>Burkholderiales</taxon>
        <taxon>Oxalobacteraceae</taxon>
        <taxon>Undibacterium</taxon>
    </lineage>
</organism>
<proteinExistence type="predicted"/>
<dbReference type="InterPro" id="IPR025282">
    <property type="entry name" value="DUF4214"/>
</dbReference>
<reference evidence="2 3" key="1">
    <citation type="submission" date="2024-09" db="EMBL/GenBank/DDBJ databases">
        <authorList>
            <person name="Sun Q."/>
            <person name="Mori K."/>
        </authorList>
    </citation>
    <scope>NUCLEOTIDE SEQUENCE [LARGE SCALE GENOMIC DNA]</scope>
    <source>
        <strain evidence="2 3">CCM 8677</strain>
    </source>
</reference>
<feature type="domain" description="DUF4214" evidence="1">
    <location>
        <begin position="39"/>
        <end position="100"/>
    </location>
</feature>
<keyword evidence="3" id="KW-1185">Reference proteome</keyword>
<accession>A0ABV6IH51</accession>
<protein>
    <submittedName>
        <fullName evidence="2">Beta strand repeat-containing protein</fullName>
    </submittedName>
</protein>
<dbReference type="Pfam" id="PF13946">
    <property type="entry name" value="DUF4214"/>
    <property type="match status" value="1"/>
</dbReference>
<comment type="caution">
    <text evidence="2">The sequence shown here is derived from an EMBL/GenBank/DDBJ whole genome shotgun (WGS) entry which is preliminary data.</text>
</comment>
<sequence>MANTAANIQKLYIAYFNRPADPAGLAYWMNSSLTIGQIANSFGAQAEYNAAFAGQTTESIIATLYQNLFGHGPDFNGLMYWVGEVNSGKSTIGNVAINILSGATGADLAAVNAKVTASTSFTAAIDTTPEAVAYSKANGTAAAKAWLSAVTTDATAASQILKQDATISAILASDSGATTGVNVALTVGQDTLTGTVNNDTMTANVVQNSLGQQVNTLGSGDVLNGGAGNDTLTAKITNGAFAGNDNNGTMPIQPETKGIELVKLQAVNSTINGSNSNVYVNAKDMLGVNKIASNYSDANLVIQNLTTKDDGGATRALSTMTVGMEYTGNSDHNWEESDLSVYFDQDYLNPEITFTKPSVDFRLMNEDAYDATVNSAGGPRHLDGVYTGQMDVTINGTKFSLAPELAKIESATGSGSEISTYAQMLAAVQTAIAALKAANPTNAALQTLTAVLGADFTSDISPTTGALRVGKTITLTIDGATDGKPNTMVVAPTDLQLLRSPTATVANNNRYERANPTPSVQGQLLSIKVDLEKVGLAGDGGDLLIGSMFKDGTNTYSDLYKGKGIDQFDVTVYGGSDKPSSLASMSSTGNNLKVVNVVTSAAQANTYASLTIGNSQTSGAALSKTSAPSANNKNALKDVKTFDASGLKGDLTLFAGLSNEVSAKYLNAKDIGAPAADNVTFTYTSGTGNDYINLHMDSSNFAIPGTATREDLKLNVSTGAGNDTIVTQIEVGAPATNWYANQHINADLDFIGGNAIGQLQLNGGDGDDVINNRGTGDFAINGGAGSDTVYADNTGVSASGANTNFNAGRATWIFNSSKATAADLNVNNALSLAAVTGQSNVVNLNLKVSFKGYEKTVVVANSMNATTGVTVNDLVINNAIKDAINNDAVLSKLLVAEDGPARTLIVRSLIDGAMTDTGVTGFSDVKVSLSSTALTASQALLTGLSLLSDATAATLGFGAASSLANASTVNGRYDSKFATDGVNAYNGGASTSTSDNMIAGGTGNDVIVLGTGANSNDTVAWSGFANGTDSIVNFNTTFNAGGVVTYPVVAATTEVFTVTFADSDGTPANQTIIFDGDTVTLSAPAVAGVIPAKDIAMQFAQQFGTANWTVTGYTLGDTTLTLTRTATGVVTDVVAADFTGTYFGVANGNGAVTISTTTQGAVAVNDGTASTFAITLDTANTAALAAGTIVFDGTTVNYAAGDGSLTLANKISASTFANWNVVQSTVGVNQVLTFTAKAPGATPIGTDVIFKVDAGSGADGIIGSIGGGVVGTANSGAAAAVPTTSASSFGAGFDYIDFSAYGAKAVYVNGTLIAGTAPAVGQTYINLVNGSGDALGQYTMTQYTEAGATDTVVGVIGVADFGTTMTFVSGNFILV</sequence>
<dbReference type="InterPro" id="IPR011049">
    <property type="entry name" value="Serralysin-like_metalloprot_C"/>
</dbReference>
<evidence type="ECO:0000313" key="2">
    <source>
        <dbReference type="EMBL" id="MFC0351167.1"/>
    </source>
</evidence>
<dbReference type="RefSeq" id="WP_390213780.1">
    <property type="nucleotide sequence ID" value="NZ_JBHLXJ010000016.1"/>
</dbReference>
<name>A0ABV6IH51_9BURK</name>
<dbReference type="Proteomes" id="UP001589844">
    <property type="component" value="Unassembled WGS sequence"/>
</dbReference>
<evidence type="ECO:0000313" key="3">
    <source>
        <dbReference type="Proteomes" id="UP001589844"/>
    </source>
</evidence>
<dbReference type="PRINTS" id="PR00313">
    <property type="entry name" value="CABNDNGRPT"/>
</dbReference>
<dbReference type="EMBL" id="JBHLXJ010000016">
    <property type="protein sequence ID" value="MFC0351167.1"/>
    <property type="molecule type" value="Genomic_DNA"/>
</dbReference>
<gene>
    <name evidence="2" type="ORF">ACFFJH_15215</name>
</gene>